<feature type="region of interest" description="Disordered" evidence="1">
    <location>
        <begin position="24"/>
        <end position="67"/>
    </location>
</feature>
<sequence>MFRKVLAVAAFAVLVAGCSDTTNGGGSTIAPTVTESTGEPSPEPTTPESTGTKIDKPSINIANAPIGGDNPDVDGVNHCAIVNWLGRKPLPDGTTITVESFHLAVEKVFVLDQSACADDKRPCTGVKWQSDNFTPCYVGARQIANHDDEVDLIMKVSATCETQKDCDSLAKGFGKTQISFFPDIIETPTSETPSEQPSPDDTTPTDG</sequence>
<dbReference type="AlphaFoldDB" id="A0A4R2IKX9"/>
<protein>
    <recommendedName>
        <fullName evidence="5">LppP/LprE lipoprotein</fullName>
    </recommendedName>
</protein>
<feature type="compositionally biased region" description="Low complexity" evidence="1">
    <location>
        <begin position="31"/>
        <end position="52"/>
    </location>
</feature>
<feature type="compositionally biased region" description="Low complexity" evidence="1">
    <location>
        <begin position="186"/>
        <end position="199"/>
    </location>
</feature>
<evidence type="ECO:0000256" key="2">
    <source>
        <dbReference type="SAM" id="SignalP"/>
    </source>
</evidence>
<evidence type="ECO:0000256" key="1">
    <source>
        <dbReference type="SAM" id="MobiDB-lite"/>
    </source>
</evidence>
<evidence type="ECO:0000313" key="3">
    <source>
        <dbReference type="EMBL" id="TCO45102.1"/>
    </source>
</evidence>
<feature type="chain" id="PRO_5039420713" description="LppP/LprE lipoprotein" evidence="2">
    <location>
        <begin position="25"/>
        <end position="207"/>
    </location>
</feature>
<reference evidence="3 4" key="1">
    <citation type="journal article" date="2015" name="Stand. Genomic Sci.">
        <title>Genomic Encyclopedia of Bacterial and Archaeal Type Strains, Phase III: the genomes of soil and plant-associated and newly described type strains.</title>
        <authorList>
            <person name="Whitman W.B."/>
            <person name="Woyke T."/>
            <person name="Klenk H.P."/>
            <person name="Zhou Y."/>
            <person name="Lilburn T.G."/>
            <person name="Beck B.J."/>
            <person name="De Vos P."/>
            <person name="Vandamme P."/>
            <person name="Eisen J.A."/>
            <person name="Garrity G."/>
            <person name="Hugenholtz P."/>
            <person name="Kyrpides N.C."/>
        </authorList>
    </citation>
    <scope>NUCLEOTIDE SEQUENCE [LARGE SCALE GENOMIC DNA]</scope>
    <source>
        <strain evidence="3 4">VKM Ac-2541</strain>
    </source>
</reference>
<dbReference type="EMBL" id="SLWR01000009">
    <property type="protein sequence ID" value="TCO45102.1"/>
    <property type="molecule type" value="Genomic_DNA"/>
</dbReference>
<dbReference type="PROSITE" id="PS51257">
    <property type="entry name" value="PROKAR_LIPOPROTEIN"/>
    <property type="match status" value="1"/>
</dbReference>
<keyword evidence="2" id="KW-0732">Signal</keyword>
<gene>
    <name evidence="3" type="ORF">EV646_109277</name>
</gene>
<organism evidence="3 4">
    <name type="scientific">Kribbella antiqua</name>
    <dbReference type="NCBI Taxonomy" id="2512217"/>
    <lineage>
        <taxon>Bacteria</taxon>
        <taxon>Bacillati</taxon>
        <taxon>Actinomycetota</taxon>
        <taxon>Actinomycetes</taxon>
        <taxon>Propionibacteriales</taxon>
        <taxon>Kribbellaceae</taxon>
        <taxon>Kribbella</taxon>
    </lineage>
</organism>
<name>A0A4R2IKX9_9ACTN</name>
<keyword evidence="4" id="KW-1185">Reference proteome</keyword>
<feature type="region of interest" description="Disordered" evidence="1">
    <location>
        <begin position="186"/>
        <end position="207"/>
    </location>
</feature>
<dbReference type="Proteomes" id="UP000295573">
    <property type="component" value="Unassembled WGS sequence"/>
</dbReference>
<accession>A0A4R2IKX9</accession>
<feature type="signal peptide" evidence="2">
    <location>
        <begin position="1"/>
        <end position="24"/>
    </location>
</feature>
<dbReference type="OrthoDB" id="3830508at2"/>
<dbReference type="RefSeq" id="WP_132152873.1">
    <property type="nucleotide sequence ID" value="NZ_SLWR01000009.1"/>
</dbReference>
<evidence type="ECO:0008006" key="5">
    <source>
        <dbReference type="Google" id="ProtNLM"/>
    </source>
</evidence>
<evidence type="ECO:0000313" key="4">
    <source>
        <dbReference type="Proteomes" id="UP000295573"/>
    </source>
</evidence>
<comment type="caution">
    <text evidence="3">The sequence shown here is derived from an EMBL/GenBank/DDBJ whole genome shotgun (WGS) entry which is preliminary data.</text>
</comment>
<proteinExistence type="predicted"/>